<dbReference type="InParanoid" id="A0A0C3AUI8"/>
<dbReference type="AlphaFoldDB" id="A0A0C3AUI8"/>
<feature type="region of interest" description="Disordered" evidence="1">
    <location>
        <begin position="95"/>
        <end position="124"/>
    </location>
</feature>
<dbReference type="HOGENOM" id="CLU_594683_0_0_1"/>
<feature type="compositionally biased region" description="Basic and acidic residues" evidence="1">
    <location>
        <begin position="422"/>
        <end position="437"/>
    </location>
</feature>
<feature type="compositionally biased region" description="Basic and acidic residues" evidence="1">
    <location>
        <begin position="278"/>
        <end position="382"/>
    </location>
</feature>
<feature type="region of interest" description="Disordered" evidence="1">
    <location>
        <begin position="259"/>
        <end position="444"/>
    </location>
</feature>
<accession>A0A0C3AUI8</accession>
<evidence type="ECO:0000313" key="2">
    <source>
        <dbReference type="EMBL" id="KIM68612.1"/>
    </source>
</evidence>
<sequence length="460" mass="52812">MGVFQIYTPLPSRAPTDGGDFQDGFVRVEDPNSVMSGALNARPTTLEHPVLPLERDVRIPLSHSEPSSHSYRIDHLRLPADSLGYAGSYRGRMTERDAPVEPMAVHSRSRSGSSGSSERTMENLRTPTSLYPEERVIPPLPHRSGSYMSASKTPTDIYGGHRHDGHPELRTHHNPEIYRDRPARNHPKDPVYYIVPGGMNVIFQDERGNEITRQASRVGDFNGTPRRYGRPAPFVVQDPQGKELYRYDGRDGLHPILRVETYPNRRERSHSSPAYHSDPSKRYHDPRDEYRHYADRRGYGSYRDHRDYRSRGDYQRYGEDFRRPGENYTRRREDDYRRHGEEDHGRHGEEGYGRQGDHESQRNHRGNENHEYHGEYRGHEQYGSHGPTDAYFPGPVREPRGTHSHSSHASMSGPSRQLSPPHTDDRRSGISRIHEGSVHSGGHIDVYDEIGEELDALHMD</sequence>
<organism evidence="2 3">
    <name type="scientific">Scleroderma citrinum Foug A</name>
    <dbReference type="NCBI Taxonomy" id="1036808"/>
    <lineage>
        <taxon>Eukaryota</taxon>
        <taxon>Fungi</taxon>
        <taxon>Dikarya</taxon>
        <taxon>Basidiomycota</taxon>
        <taxon>Agaricomycotina</taxon>
        <taxon>Agaricomycetes</taxon>
        <taxon>Agaricomycetidae</taxon>
        <taxon>Boletales</taxon>
        <taxon>Sclerodermatineae</taxon>
        <taxon>Sclerodermataceae</taxon>
        <taxon>Scleroderma</taxon>
    </lineage>
</organism>
<evidence type="ECO:0000313" key="3">
    <source>
        <dbReference type="Proteomes" id="UP000053989"/>
    </source>
</evidence>
<keyword evidence="3" id="KW-1185">Reference proteome</keyword>
<protein>
    <submittedName>
        <fullName evidence="2">Uncharacterized protein</fullName>
    </submittedName>
</protein>
<gene>
    <name evidence="2" type="ORF">SCLCIDRAFT_883534</name>
</gene>
<evidence type="ECO:0000256" key="1">
    <source>
        <dbReference type="SAM" id="MobiDB-lite"/>
    </source>
</evidence>
<reference evidence="2 3" key="1">
    <citation type="submission" date="2014-04" db="EMBL/GenBank/DDBJ databases">
        <authorList>
            <consortium name="DOE Joint Genome Institute"/>
            <person name="Kuo A."/>
            <person name="Kohler A."/>
            <person name="Nagy L.G."/>
            <person name="Floudas D."/>
            <person name="Copeland A."/>
            <person name="Barry K.W."/>
            <person name="Cichocki N."/>
            <person name="Veneault-Fourrey C."/>
            <person name="LaButti K."/>
            <person name="Lindquist E.A."/>
            <person name="Lipzen A."/>
            <person name="Lundell T."/>
            <person name="Morin E."/>
            <person name="Murat C."/>
            <person name="Sun H."/>
            <person name="Tunlid A."/>
            <person name="Henrissat B."/>
            <person name="Grigoriev I.V."/>
            <person name="Hibbett D.S."/>
            <person name="Martin F."/>
            <person name="Nordberg H.P."/>
            <person name="Cantor M.N."/>
            <person name="Hua S.X."/>
        </authorList>
    </citation>
    <scope>NUCLEOTIDE SEQUENCE [LARGE SCALE GENOMIC DNA]</scope>
    <source>
        <strain evidence="2 3">Foug A</strain>
    </source>
</reference>
<name>A0A0C3AUI8_9AGAM</name>
<dbReference type="OrthoDB" id="3240950at2759"/>
<proteinExistence type="predicted"/>
<dbReference type="Proteomes" id="UP000053989">
    <property type="component" value="Unassembled WGS sequence"/>
</dbReference>
<reference evidence="3" key="2">
    <citation type="submission" date="2015-01" db="EMBL/GenBank/DDBJ databases">
        <title>Evolutionary Origins and Diversification of the Mycorrhizal Mutualists.</title>
        <authorList>
            <consortium name="DOE Joint Genome Institute"/>
            <consortium name="Mycorrhizal Genomics Consortium"/>
            <person name="Kohler A."/>
            <person name="Kuo A."/>
            <person name="Nagy L.G."/>
            <person name="Floudas D."/>
            <person name="Copeland A."/>
            <person name="Barry K.W."/>
            <person name="Cichocki N."/>
            <person name="Veneault-Fourrey C."/>
            <person name="LaButti K."/>
            <person name="Lindquist E.A."/>
            <person name="Lipzen A."/>
            <person name="Lundell T."/>
            <person name="Morin E."/>
            <person name="Murat C."/>
            <person name="Riley R."/>
            <person name="Ohm R."/>
            <person name="Sun H."/>
            <person name="Tunlid A."/>
            <person name="Henrissat B."/>
            <person name="Grigoriev I.V."/>
            <person name="Hibbett D.S."/>
            <person name="Martin F."/>
        </authorList>
    </citation>
    <scope>NUCLEOTIDE SEQUENCE [LARGE SCALE GENOMIC DNA]</scope>
    <source>
        <strain evidence="3">Foug A</strain>
    </source>
</reference>
<dbReference type="EMBL" id="KN822008">
    <property type="protein sequence ID" value="KIM68612.1"/>
    <property type="molecule type" value="Genomic_DNA"/>
</dbReference>